<reference evidence="4 5" key="1">
    <citation type="submission" date="2024-05" db="EMBL/GenBank/DDBJ databases">
        <authorList>
            <person name="Wallberg A."/>
        </authorList>
    </citation>
    <scope>NUCLEOTIDE SEQUENCE [LARGE SCALE GENOMIC DNA]</scope>
</reference>
<evidence type="ECO:0000256" key="2">
    <source>
        <dbReference type="ARBA" id="ARBA00023140"/>
    </source>
</evidence>
<dbReference type="PANTHER" id="PTHR43684">
    <property type="match status" value="1"/>
</dbReference>
<dbReference type="Proteomes" id="UP001497623">
    <property type="component" value="Unassembled WGS sequence"/>
</dbReference>
<accession>A0AAV2SJE2</accession>
<name>A0AAV2SJE2_MEGNR</name>
<dbReference type="EMBL" id="CAXKWB010085513">
    <property type="protein sequence ID" value="CAL4210405.1"/>
    <property type="molecule type" value="Genomic_DNA"/>
</dbReference>
<keyword evidence="2" id="KW-0576">Peroxisome</keyword>
<gene>
    <name evidence="4" type="ORF">MNOR_LOCUS38300</name>
</gene>
<dbReference type="SUPFAM" id="SSF52096">
    <property type="entry name" value="ClpP/crotonase"/>
    <property type="match status" value="1"/>
</dbReference>
<evidence type="ECO:0000313" key="4">
    <source>
        <dbReference type="EMBL" id="CAL4210405.1"/>
    </source>
</evidence>
<dbReference type="AlphaFoldDB" id="A0AAV2SJE2"/>
<comment type="subcellular location">
    <subcellularLocation>
        <location evidence="1">Peroxisome</location>
    </subcellularLocation>
</comment>
<keyword evidence="5" id="KW-1185">Reference proteome</keyword>
<dbReference type="InterPro" id="IPR014748">
    <property type="entry name" value="Enoyl-CoA_hydra_C"/>
</dbReference>
<dbReference type="GO" id="GO:0005777">
    <property type="term" value="C:peroxisome"/>
    <property type="evidence" value="ECO:0007669"/>
    <property type="project" value="UniProtKB-SubCell"/>
</dbReference>
<proteinExistence type="predicted"/>
<evidence type="ECO:0000256" key="1">
    <source>
        <dbReference type="ARBA" id="ARBA00004275"/>
    </source>
</evidence>
<dbReference type="Gene3D" id="1.10.12.10">
    <property type="entry name" value="Lyase 2-enoyl-coa Hydratase, Chain A, domain 2"/>
    <property type="match status" value="1"/>
</dbReference>
<keyword evidence="3" id="KW-0413">Isomerase</keyword>
<protein>
    <submittedName>
        <fullName evidence="4">Uncharacterized protein</fullName>
    </submittedName>
</protein>
<organism evidence="4 5">
    <name type="scientific">Meganyctiphanes norvegica</name>
    <name type="common">Northern krill</name>
    <name type="synonym">Thysanopoda norvegica</name>
    <dbReference type="NCBI Taxonomy" id="48144"/>
    <lineage>
        <taxon>Eukaryota</taxon>
        <taxon>Metazoa</taxon>
        <taxon>Ecdysozoa</taxon>
        <taxon>Arthropoda</taxon>
        <taxon>Crustacea</taxon>
        <taxon>Multicrustacea</taxon>
        <taxon>Malacostraca</taxon>
        <taxon>Eumalacostraca</taxon>
        <taxon>Eucarida</taxon>
        <taxon>Euphausiacea</taxon>
        <taxon>Euphausiidae</taxon>
        <taxon>Meganyctiphanes</taxon>
    </lineage>
</organism>
<dbReference type="GO" id="GO:0016853">
    <property type="term" value="F:isomerase activity"/>
    <property type="evidence" value="ECO:0007669"/>
    <property type="project" value="UniProtKB-KW"/>
</dbReference>
<sequence length="300" mass="34050">MRQRLLNPKCATNFTWLDSNCWQQYMQQLTHPNISIAANRYEKIVIYTNFSLSYGNYESQSGRETNFTTADQVIVYVTRGRYNNKQGYAIPSLPLTGVQKGLRKDPSMLITNMWDRGLAALHFSPTFDALHGLVKRGFMGTFQNLPKKISQADNRRPGSIIIIYLSLFLATSKKLFVFFRANLGLTCSKRSLERFYLLEACSMDQDILLLLIMMSSSEALQHRLVTEVYPADSFQEQTNKKLLSVAKLPKTSLMYSKSLITYANKAMLHEVGELEACSIQECALSPEFAAAIKKFTKGSK</sequence>
<dbReference type="InterPro" id="IPR029045">
    <property type="entry name" value="ClpP/crotonase-like_dom_sf"/>
</dbReference>
<dbReference type="InterPro" id="IPR051053">
    <property type="entry name" value="ECH/Chromodomain_protein"/>
</dbReference>
<evidence type="ECO:0000313" key="5">
    <source>
        <dbReference type="Proteomes" id="UP001497623"/>
    </source>
</evidence>
<evidence type="ECO:0000256" key="3">
    <source>
        <dbReference type="ARBA" id="ARBA00023235"/>
    </source>
</evidence>
<dbReference type="PANTHER" id="PTHR43684:SF1">
    <property type="entry name" value="ENOYL-COA DELTA ISOMERASE 2"/>
    <property type="match status" value="1"/>
</dbReference>
<comment type="caution">
    <text evidence="4">The sequence shown here is derived from an EMBL/GenBank/DDBJ whole genome shotgun (WGS) entry which is preliminary data.</text>
</comment>